<proteinExistence type="predicted"/>
<dbReference type="Proteomes" id="UP000076871">
    <property type="component" value="Unassembled WGS sequence"/>
</dbReference>
<reference evidence="4 5" key="1">
    <citation type="journal article" date="2016" name="Mol. Biol. Evol.">
        <title>Comparative Genomics of Early-Diverging Mushroom-Forming Fungi Provides Insights into the Origins of Lignocellulose Decay Capabilities.</title>
        <authorList>
            <person name="Nagy L.G."/>
            <person name="Riley R."/>
            <person name="Tritt A."/>
            <person name="Adam C."/>
            <person name="Daum C."/>
            <person name="Floudas D."/>
            <person name="Sun H."/>
            <person name="Yadav J.S."/>
            <person name="Pangilinan J."/>
            <person name="Larsson K.H."/>
            <person name="Matsuura K."/>
            <person name="Barry K."/>
            <person name="Labutti K."/>
            <person name="Kuo R."/>
            <person name="Ohm R.A."/>
            <person name="Bhattacharya S.S."/>
            <person name="Shirouzu T."/>
            <person name="Yoshinaga Y."/>
            <person name="Martin F.M."/>
            <person name="Grigoriev I.V."/>
            <person name="Hibbett D.S."/>
        </authorList>
    </citation>
    <scope>NUCLEOTIDE SEQUENCE [LARGE SCALE GENOMIC DNA]</scope>
    <source>
        <strain evidence="4 5">93-53</strain>
    </source>
</reference>
<dbReference type="RefSeq" id="XP_040759766.1">
    <property type="nucleotide sequence ID" value="XM_040906634.1"/>
</dbReference>
<dbReference type="Pfam" id="PF10250">
    <property type="entry name" value="O-FucT"/>
    <property type="match status" value="1"/>
</dbReference>
<organism evidence="4 5">
    <name type="scientific">Laetiporus sulphureus 93-53</name>
    <dbReference type="NCBI Taxonomy" id="1314785"/>
    <lineage>
        <taxon>Eukaryota</taxon>
        <taxon>Fungi</taxon>
        <taxon>Dikarya</taxon>
        <taxon>Basidiomycota</taxon>
        <taxon>Agaricomycotina</taxon>
        <taxon>Agaricomycetes</taxon>
        <taxon>Polyporales</taxon>
        <taxon>Laetiporus</taxon>
    </lineage>
</organism>
<dbReference type="STRING" id="1314785.A0A165C1E7"/>
<dbReference type="CDD" id="cd11296">
    <property type="entry name" value="O-FucT_like"/>
    <property type="match status" value="1"/>
</dbReference>
<dbReference type="InterPro" id="IPR019378">
    <property type="entry name" value="GDP-Fuc_O-FucTrfase"/>
</dbReference>
<dbReference type="InParanoid" id="A0A165C1E7"/>
<name>A0A165C1E7_9APHY</name>
<accession>A0A165C1E7</accession>
<evidence type="ECO:0000313" key="5">
    <source>
        <dbReference type="Proteomes" id="UP000076871"/>
    </source>
</evidence>
<keyword evidence="5" id="KW-1185">Reference proteome</keyword>
<keyword evidence="3" id="KW-0119">Carbohydrate metabolism</keyword>
<dbReference type="GO" id="GO:0006004">
    <property type="term" value="P:fucose metabolic process"/>
    <property type="evidence" value="ECO:0007669"/>
    <property type="project" value="UniProtKB-KW"/>
</dbReference>
<evidence type="ECO:0000256" key="3">
    <source>
        <dbReference type="ARBA" id="ARBA00023277"/>
    </source>
</evidence>
<dbReference type="OrthoDB" id="2559662at2759"/>
<keyword evidence="1" id="KW-0808">Transferase</keyword>
<dbReference type="GO" id="GO:0016740">
    <property type="term" value="F:transferase activity"/>
    <property type="evidence" value="ECO:0007669"/>
    <property type="project" value="UniProtKB-KW"/>
</dbReference>
<dbReference type="Gene3D" id="3.40.50.11350">
    <property type="match status" value="1"/>
</dbReference>
<protein>
    <submittedName>
        <fullName evidence="4">Uncharacterized protein</fullName>
    </submittedName>
</protein>
<evidence type="ECO:0000256" key="2">
    <source>
        <dbReference type="ARBA" id="ARBA00023253"/>
    </source>
</evidence>
<dbReference type="AlphaFoldDB" id="A0A165C1E7"/>
<gene>
    <name evidence="4" type="ORF">LAESUDRAFT_706598</name>
</gene>
<evidence type="ECO:0000313" key="4">
    <source>
        <dbReference type="EMBL" id="KZT02026.1"/>
    </source>
</evidence>
<evidence type="ECO:0000256" key="1">
    <source>
        <dbReference type="ARBA" id="ARBA00022679"/>
    </source>
</evidence>
<dbReference type="GeneID" id="63823663"/>
<sequence>MQELLLNSYLAYSSGRSFVFDNYTWNRDGPDYTDYNGKLIPSRIPLSALIGGPTVGGPFPPGDPPPRAVIKEYFDGVCPSPVKIMSDEVTRTLDSEASAQAVLEGWVQKLNESDRCIEIDRESEQIFSIWIFGSTRVLDIFPGFAKSPIMTEFRWSPLIEDAFTTNRPIFSPASGLESYFPSFPFFGSGSGDGNPYPPLPGLLVLHIRRGDFADHCMHLARWSSRYNGFNSFPELPDKFEPPPGSGWGEATEENAQIYMKHCFPSIEQIVARAEEVRETPEGKGLKNVYIMTNGAKEWLQELKDALAATGHFKKVTSSRDLRLSWEQKYVAQAVDMLIGQRAQVLIGNGFSSLTSNIVMLRMASDLPPESNRFW</sequence>
<keyword evidence="2" id="KW-0294">Fucose metabolism</keyword>
<dbReference type="EMBL" id="KV427656">
    <property type="protein sequence ID" value="KZT02026.1"/>
    <property type="molecule type" value="Genomic_DNA"/>
</dbReference>